<keyword evidence="1 3" id="KW-0597">Phosphoprotein</keyword>
<dbReference type="InterPro" id="IPR001789">
    <property type="entry name" value="Sig_transdc_resp-reg_receiver"/>
</dbReference>
<keyword evidence="7" id="KW-1185">Reference proteome</keyword>
<dbReference type="SUPFAM" id="SSF46894">
    <property type="entry name" value="C-terminal effector domain of the bipartite response regulators"/>
    <property type="match status" value="1"/>
</dbReference>
<dbReference type="Proteomes" id="UP000618754">
    <property type="component" value="Unassembled WGS sequence"/>
</dbReference>
<dbReference type="PANTHER" id="PTHR45566">
    <property type="entry name" value="HTH-TYPE TRANSCRIPTIONAL REGULATOR YHJB-RELATED"/>
    <property type="match status" value="1"/>
</dbReference>
<dbReference type="SMART" id="SM00448">
    <property type="entry name" value="REC"/>
    <property type="match status" value="1"/>
</dbReference>
<dbReference type="PROSITE" id="PS00622">
    <property type="entry name" value="HTH_LUXR_1"/>
    <property type="match status" value="1"/>
</dbReference>
<dbReference type="InterPro" id="IPR051015">
    <property type="entry name" value="EvgA-like"/>
</dbReference>
<dbReference type="EMBL" id="JACWMW010000003">
    <property type="protein sequence ID" value="MBD1386616.1"/>
    <property type="molecule type" value="Genomic_DNA"/>
</dbReference>
<feature type="modified residue" description="4-aspartylphosphate" evidence="3">
    <location>
        <position position="54"/>
    </location>
</feature>
<evidence type="ECO:0000259" key="5">
    <source>
        <dbReference type="PROSITE" id="PS50110"/>
    </source>
</evidence>
<reference evidence="6 7" key="1">
    <citation type="submission" date="2020-09" db="EMBL/GenBank/DDBJ databases">
        <title>Novel species of Mucilaginibacter isolated from a glacier on the Tibetan Plateau.</title>
        <authorList>
            <person name="Liu Q."/>
            <person name="Xin Y.-H."/>
        </authorList>
    </citation>
    <scope>NUCLEOTIDE SEQUENCE [LARGE SCALE GENOMIC DNA]</scope>
    <source>
        <strain evidence="6 7">CGMCC 1.13878</strain>
    </source>
</reference>
<evidence type="ECO:0000259" key="4">
    <source>
        <dbReference type="PROSITE" id="PS50043"/>
    </source>
</evidence>
<dbReference type="Pfam" id="PF00196">
    <property type="entry name" value="GerE"/>
    <property type="match status" value="1"/>
</dbReference>
<sequence length="210" mass="23793">MIDIIIADDHELFAEGLETLLASTGEYNVVEKVTDGKKLIQALNKFTPQLILLDINMPYLSGTDAAVMIRKRHADMKIAFITMYDDHKILSFCKANGINGYLLKHTKASELKIALQQIIRGEYVYTTHTPAELADIHENVFEESFARKLKLSKREIEIISLIKKGYSSKEIAGKLFLSGFTVETHRKNIFRKLQVSSVGALIQFANQYQL</sequence>
<dbReference type="InterPro" id="IPR011006">
    <property type="entry name" value="CheY-like_superfamily"/>
</dbReference>
<dbReference type="CDD" id="cd06170">
    <property type="entry name" value="LuxR_C_like"/>
    <property type="match status" value="1"/>
</dbReference>
<evidence type="ECO:0000313" key="7">
    <source>
        <dbReference type="Proteomes" id="UP000618754"/>
    </source>
</evidence>
<dbReference type="SUPFAM" id="SSF52172">
    <property type="entry name" value="CheY-like"/>
    <property type="match status" value="1"/>
</dbReference>
<evidence type="ECO:0000256" key="2">
    <source>
        <dbReference type="ARBA" id="ARBA00023125"/>
    </source>
</evidence>
<dbReference type="RefSeq" id="WP_191176457.1">
    <property type="nucleotide sequence ID" value="NZ_JACWMW010000003.1"/>
</dbReference>
<evidence type="ECO:0000313" key="6">
    <source>
        <dbReference type="EMBL" id="MBD1386616.1"/>
    </source>
</evidence>
<dbReference type="InterPro" id="IPR016032">
    <property type="entry name" value="Sig_transdc_resp-reg_C-effctor"/>
</dbReference>
<dbReference type="SMART" id="SM00421">
    <property type="entry name" value="HTH_LUXR"/>
    <property type="match status" value="1"/>
</dbReference>
<organism evidence="6 7">
    <name type="scientific">Mucilaginibacter rigui</name>
    <dbReference type="NCBI Taxonomy" id="534635"/>
    <lineage>
        <taxon>Bacteria</taxon>
        <taxon>Pseudomonadati</taxon>
        <taxon>Bacteroidota</taxon>
        <taxon>Sphingobacteriia</taxon>
        <taxon>Sphingobacteriales</taxon>
        <taxon>Sphingobacteriaceae</taxon>
        <taxon>Mucilaginibacter</taxon>
    </lineage>
</organism>
<dbReference type="InterPro" id="IPR058245">
    <property type="entry name" value="NreC/VraR/RcsB-like_REC"/>
</dbReference>
<dbReference type="Gene3D" id="3.40.50.2300">
    <property type="match status" value="1"/>
</dbReference>
<accession>A0ABR7X7R2</accession>
<dbReference type="InterPro" id="IPR000792">
    <property type="entry name" value="Tscrpt_reg_LuxR_C"/>
</dbReference>
<evidence type="ECO:0000256" key="3">
    <source>
        <dbReference type="PROSITE-ProRule" id="PRU00169"/>
    </source>
</evidence>
<feature type="domain" description="HTH luxR-type" evidence="4">
    <location>
        <begin position="144"/>
        <end position="209"/>
    </location>
</feature>
<evidence type="ECO:0000256" key="1">
    <source>
        <dbReference type="ARBA" id="ARBA00022553"/>
    </source>
</evidence>
<keyword evidence="2" id="KW-0238">DNA-binding</keyword>
<name>A0ABR7X7R2_9SPHI</name>
<dbReference type="CDD" id="cd17535">
    <property type="entry name" value="REC_NarL-like"/>
    <property type="match status" value="1"/>
</dbReference>
<dbReference type="Pfam" id="PF00072">
    <property type="entry name" value="Response_reg"/>
    <property type="match status" value="1"/>
</dbReference>
<dbReference type="PANTHER" id="PTHR45566:SF2">
    <property type="entry name" value="NARL SUBFAMILY"/>
    <property type="match status" value="1"/>
</dbReference>
<dbReference type="PRINTS" id="PR00038">
    <property type="entry name" value="HTHLUXR"/>
</dbReference>
<proteinExistence type="predicted"/>
<feature type="domain" description="Response regulatory" evidence="5">
    <location>
        <begin position="3"/>
        <end position="119"/>
    </location>
</feature>
<dbReference type="PROSITE" id="PS50043">
    <property type="entry name" value="HTH_LUXR_2"/>
    <property type="match status" value="1"/>
</dbReference>
<comment type="caution">
    <text evidence="6">The sequence shown here is derived from an EMBL/GenBank/DDBJ whole genome shotgun (WGS) entry which is preliminary data.</text>
</comment>
<gene>
    <name evidence="6" type="ORF">IDJ75_15120</name>
</gene>
<protein>
    <submittedName>
        <fullName evidence="6">Response regulator transcription factor</fullName>
    </submittedName>
</protein>
<dbReference type="PROSITE" id="PS50110">
    <property type="entry name" value="RESPONSE_REGULATORY"/>
    <property type="match status" value="1"/>
</dbReference>